<evidence type="ECO:0000256" key="17">
    <source>
        <dbReference type="ARBA" id="ARBA00023264"/>
    </source>
</evidence>
<keyword evidence="16" id="KW-0594">Phospholipid biosynthesis</keyword>
<gene>
    <name evidence="21" type="ORF">H9622_12940</name>
</gene>
<comment type="catalytic activity">
    <reaction evidence="1 18">
        <text>a 1,2-diacyl-sn-glycero-3-phosphate + CTP + H(+) = a CDP-1,2-diacyl-sn-glycerol + diphosphate</text>
        <dbReference type="Rhea" id="RHEA:16229"/>
        <dbReference type="ChEBI" id="CHEBI:15378"/>
        <dbReference type="ChEBI" id="CHEBI:33019"/>
        <dbReference type="ChEBI" id="CHEBI:37563"/>
        <dbReference type="ChEBI" id="CHEBI:58332"/>
        <dbReference type="ChEBI" id="CHEBI:58608"/>
        <dbReference type="EC" id="2.7.7.41"/>
    </reaction>
</comment>
<feature type="transmembrane region" description="Helical" evidence="20">
    <location>
        <begin position="309"/>
        <end position="328"/>
    </location>
</feature>
<organism evidence="21 22">
    <name type="scientific">Microbacterium gallinarum</name>
    <dbReference type="NCBI Taxonomy" id="2762209"/>
    <lineage>
        <taxon>Bacteria</taxon>
        <taxon>Bacillati</taxon>
        <taxon>Actinomycetota</taxon>
        <taxon>Actinomycetes</taxon>
        <taxon>Micrococcales</taxon>
        <taxon>Microbacteriaceae</taxon>
        <taxon>Microbacterium</taxon>
    </lineage>
</organism>
<comment type="subcellular location">
    <subcellularLocation>
        <location evidence="2">Cell membrane</location>
        <topology evidence="2">Multi-pass membrane protein</topology>
    </subcellularLocation>
</comment>
<evidence type="ECO:0000256" key="11">
    <source>
        <dbReference type="ARBA" id="ARBA00022692"/>
    </source>
</evidence>
<dbReference type="RefSeq" id="WP_191766823.1">
    <property type="nucleotide sequence ID" value="NZ_JACSPM010000004.1"/>
</dbReference>
<evidence type="ECO:0000256" key="7">
    <source>
        <dbReference type="ARBA" id="ARBA00019373"/>
    </source>
</evidence>
<evidence type="ECO:0000256" key="20">
    <source>
        <dbReference type="SAM" id="Phobius"/>
    </source>
</evidence>
<comment type="pathway">
    <text evidence="4">Lipid metabolism.</text>
</comment>
<feature type="transmembrane region" description="Helical" evidence="20">
    <location>
        <begin position="107"/>
        <end position="126"/>
    </location>
</feature>
<evidence type="ECO:0000256" key="8">
    <source>
        <dbReference type="ARBA" id="ARBA00022475"/>
    </source>
</evidence>
<dbReference type="EC" id="2.7.7.41" evidence="6 18"/>
<evidence type="ECO:0000313" key="22">
    <source>
        <dbReference type="Proteomes" id="UP000602532"/>
    </source>
</evidence>
<feature type="transmembrane region" description="Helical" evidence="20">
    <location>
        <begin position="160"/>
        <end position="177"/>
    </location>
</feature>
<feature type="transmembrane region" description="Helical" evidence="20">
    <location>
        <begin position="212"/>
        <end position="239"/>
    </location>
</feature>
<evidence type="ECO:0000256" key="16">
    <source>
        <dbReference type="ARBA" id="ARBA00023209"/>
    </source>
</evidence>
<feature type="transmembrane region" description="Helical" evidence="20">
    <location>
        <begin position="183"/>
        <end position="200"/>
    </location>
</feature>
<keyword evidence="15 20" id="KW-0472">Membrane</keyword>
<keyword evidence="17" id="KW-1208">Phospholipid metabolism</keyword>
<feature type="region of interest" description="Disordered" evidence="19">
    <location>
        <begin position="1"/>
        <end position="73"/>
    </location>
</feature>
<dbReference type="GO" id="GO:0016779">
    <property type="term" value="F:nucleotidyltransferase activity"/>
    <property type="evidence" value="ECO:0007669"/>
    <property type="project" value="UniProtKB-KW"/>
</dbReference>
<keyword evidence="13 20" id="KW-1133">Transmembrane helix</keyword>
<sequence length="379" mass="39685">MSDAPGGPAGGDSSLPAAPLTRREAAEARRDTETDVAAPAAPAPGEAVASESAESGPVSPSHPRAKRSEFETQVAHARAEFETQVAHARAEFEEANERIKARTGRDLILATLIGVAAGAVLIGSLIFVKQLFVVFALAAVLLGVFEFSRALVAAGRKIDLVPQLVAGGIIVVSGYFLELWLHWVVVFVAIALVVVWRLLAQMTARDGRTYGAVLGDVLIGGFIQLYVPFLASLCVVLLAQDGGEWWVLAFIAVVVAADTGAYAAGIMFGKHPMAPRISPKKTWEGFAGAVVAVIIAGVLLGIFMLGLNWWAGIIIGVVILGTATAGDLGESMIKRDLGIKDMSSWLPGHGGVLDRLDSILPSAAAALALYYLFSPLVAS</sequence>
<dbReference type="Pfam" id="PF01148">
    <property type="entry name" value="CTP_transf_1"/>
    <property type="match status" value="1"/>
</dbReference>
<evidence type="ECO:0000256" key="18">
    <source>
        <dbReference type="RuleBase" id="RU003938"/>
    </source>
</evidence>
<reference evidence="21 22" key="1">
    <citation type="submission" date="2020-08" db="EMBL/GenBank/DDBJ databases">
        <title>A Genomic Blueprint of the Chicken Gut Microbiome.</title>
        <authorList>
            <person name="Gilroy R."/>
            <person name="Ravi A."/>
            <person name="Getino M."/>
            <person name="Pursley I."/>
            <person name="Horton D.L."/>
            <person name="Alikhan N.-F."/>
            <person name="Baker D."/>
            <person name="Gharbi K."/>
            <person name="Hall N."/>
            <person name="Watson M."/>
            <person name="Adriaenssens E.M."/>
            <person name="Foster-Nyarko E."/>
            <person name="Jarju S."/>
            <person name="Secka A."/>
            <person name="Antonio M."/>
            <person name="Oren A."/>
            <person name="Chaudhuri R."/>
            <person name="La Ragione R.M."/>
            <person name="Hildebrand F."/>
            <person name="Pallen M.J."/>
        </authorList>
    </citation>
    <scope>NUCLEOTIDE SEQUENCE [LARGE SCALE GENOMIC DNA]</scope>
    <source>
        <strain evidence="21 22">Sa1CUA4</strain>
    </source>
</reference>
<proteinExistence type="inferred from homology"/>
<evidence type="ECO:0000256" key="14">
    <source>
        <dbReference type="ARBA" id="ARBA00023098"/>
    </source>
</evidence>
<dbReference type="PROSITE" id="PS01315">
    <property type="entry name" value="CDS"/>
    <property type="match status" value="1"/>
</dbReference>
<comment type="caution">
    <text evidence="21">The sequence shown here is derived from an EMBL/GenBank/DDBJ whole genome shotgun (WGS) entry which is preliminary data.</text>
</comment>
<keyword evidence="9" id="KW-0444">Lipid biosynthesis</keyword>
<evidence type="ECO:0000256" key="5">
    <source>
        <dbReference type="ARBA" id="ARBA00010185"/>
    </source>
</evidence>
<evidence type="ECO:0000256" key="15">
    <source>
        <dbReference type="ARBA" id="ARBA00023136"/>
    </source>
</evidence>
<evidence type="ECO:0000256" key="9">
    <source>
        <dbReference type="ARBA" id="ARBA00022516"/>
    </source>
</evidence>
<keyword evidence="11 18" id="KW-0812">Transmembrane</keyword>
<comment type="pathway">
    <text evidence="3 18">Phospholipid metabolism; CDP-diacylglycerol biosynthesis; CDP-diacylglycerol from sn-glycerol 3-phosphate: step 3/3.</text>
</comment>
<keyword evidence="10 18" id="KW-0808">Transferase</keyword>
<dbReference type="EMBL" id="JACSPM010000004">
    <property type="protein sequence ID" value="MBD8024491.1"/>
    <property type="molecule type" value="Genomic_DNA"/>
</dbReference>
<evidence type="ECO:0000256" key="4">
    <source>
        <dbReference type="ARBA" id="ARBA00005189"/>
    </source>
</evidence>
<evidence type="ECO:0000256" key="3">
    <source>
        <dbReference type="ARBA" id="ARBA00005119"/>
    </source>
</evidence>
<accession>A0ABR8X6I3</accession>
<feature type="transmembrane region" description="Helical" evidence="20">
    <location>
        <begin position="245"/>
        <end position="264"/>
    </location>
</feature>
<keyword evidence="8" id="KW-1003">Cell membrane</keyword>
<name>A0ABR8X6I3_9MICO</name>
<evidence type="ECO:0000256" key="13">
    <source>
        <dbReference type="ARBA" id="ARBA00022989"/>
    </source>
</evidence>
<feature type="compositionally biased region" description="Low complexity" evidence="19">
    <location>
        <begin position="35"/>
        <end position="61"/>
    </location>
</feature>
<evidence type="ECO:0000256" key="12">
    <source>
        <dbReference type="ARBA" id="ARBA00022695"/>
    </source>
</evidence>
<feature type="transmembrane region" description="Helical" evidence="20">
    <location>
        <begin position="132"/>
        <end position="148"/>
    </location>
</feature>
<dbReference type="InterPro" id="IPR000374">
    <property type="entry name" value="PC_trans"/>
</dbReference>
<evidence type="ECO:0000313" key="21">
    <source>
        <dbReference type="EMBL" id="MBD8024491.1"/>
    </source>
</evidence>
<evidence type="ECO:0000256" key="10">
    <source>
        <dbReference type="ARBA" id="ARBA00022679"/>
    </source>
</evidence>
<keyword evidence="12 18" id="KW-0548">Nucleotidyltransferase</keyword>
<dbReference type="Proteomes" id="UP000602532">
    <property type="component" value="Unassembled WGS sequence"/>
</dbReference>
<comment type="similarity">
    <text evidence="5 18">Belongs to the CDS family.</text>
</comment>
<keyword evidence="22" id="KW-1185">Reference proteome</keyword>
<evidence type="ECO:0000256" key="6">
    <source>
        <dbReference type="ARBA" id="ARBA00012487"/>
    </source>
</evidence>
<dbReference type="PANTHER" id="PTHR46382:SF1">
    <property type="entry name" value="PHOSPHATIDATE CYTIDYLYLTRANSFERASE"/>
    <property type="match status" value="1"/>
</dbReference>
<evidence type="ECO:0000256" key="2">
    <source>
        <dbReference type="ARBA" id="ARBA00004651"/>
    </source>
</evidence>
<protein>
    <recommendedName>
        <fullName evidence="7 18">Phosphatidate cytidylyltransferase</fullName>
        <ecNumber evidence="6 18">2.7.7.41</ecNumber>
    </recommendedName>
</protein>
<keyword evidence="14" id="KW-0443">Lipid metabolism</keyword>
<feature type="transmembrane region" description="Helical" evidence="20">
    <location>
        <begin position="285"/>
        <end position="303"/>
    </location>
</feature>
<evidence type="ECO:0000256" key="19">
    <source>
        <dbReference type="SAM" id="MobiDB-lite"/>
    </source>
</evidence>
<dbReference type="PANTHER" id="PTHR46382">
    <property type="entry name" value="PHOSPHATIDATE CYTIDYLYLTRANSFERASE"/>
    <property type="match status" value="1"/>
</dbReference>
<feature type="compositionally biased region" description="Basic and acidic residues" evidence="19">
    <location>
        <begin position="21"/>
        <end position="33"/>
    </location>
</feature>
<evidence type="ECO:0000256" key="1">
    <source>
        <dbReference type="ARBA" id="ARBA00001698"/>
    </source>
</evidence>